<dbReference type="GO" id="GO:0016740">
    <property type="term" value="F:transferase activity"/>
    <property type="evidence" value="ECO:0007669"/>
    <property type="project" value="UniProtKB-KW"/>
</dbReference>
<reference evidence="1 2" key="1">
    <citation type="submission" date="2019-05" db="EMBL/GenBank/DDBJ databases">
        <title>Genome sequences of Thalassotalea litorea 1K03283.</title>
        <authorList>
            <person name="Zhang D."/>
        </authorList>
    </citation>
    <scope>NUCLEOTIDE SEQUENCE [LARGE SCALE GENOMIC DNA]</scope>
    <source>
        <strain evidence="1 2">MCCC 1K03283</strain>
    </source>
</reference>
<comment type="caution">
    <text evidence="1">The sequence shown here is derived from an EMBL/GenBank/DDBJ whole genome shotgun (WGS) entry which is preliminary data.</text>
</comment>
<evidence type="ECO:0000313" key="1">
    <source>
        <dbReference type="EMBL" id="TLU66209.1"/>
    </source>
</evidence>
<dbReference type="InterPro" id="IPR007215">
    <property type="entry name" value="Sulphur_relay_TusB/DsrH"/>
</dbReference>
<evidence type="ECO:0000313" key="2">
    <source>
        <dbReference type="Proteomes" id="UP000307790"/>
    </source>
</evidence>
<dbReference type="PANTHER" id="PTHR37526:SF1">
    <property type="entry name" value="PROTEIN TUSB"/>
    <property type="match status" value="1"/>
</dbReference>
<dbReference type="SUPFAM" id="SSF75169">
    <property type="entry name" value="DsrEFH-like"/>
    <property type="match status" value="1"/>
</dbReference>
<organism evidence="1 2">
    <name type="scientific">Thalassotalea litorea</name>
    <dbReference type="NCBI Taxonomy" id="2020715"/>
    <lineage>
        <taxon>Bacteria</taxon>
        <taxon>Pseudomonadati</taxon>
        <taxon>Pseudomonadota</taxon>
        <taxon>Gammaproteobacteria</taxon>
        <taxon>Alteromonadales</taxon>
        <taxon>Colwelliaceae</taxon>
        <taxon>Thalassotalea</taxon>
    </lineage>
</organism>
<dbReference type="GO" id="GO:1990228">
    <property type="term" value="C:sulfurtransferase complex"/>
    <property type="evidence" value="ECO:0007669"/>
    <property type="project" value="TreeGrafter"/>
</dbReference>
<dbReference type="Gene3D" id="3.40.1260.10">
    <property type="entry name" value="DsrEFH-like"/>
    <property type="match status" value="1"/>
</dbReference>
<dbReference type="Pfam" id="PF04077">
    <property type="entry name" value="DsrH"/>
    <property type="match status" value="1"/>
</dbReference>
<dbReference type="GO" id="GO:0002143">
    <property type="term" value="P:tRNA wobble position uridine thiolation"/>
    <property type="evidence" value="ECO:0007669"/>
    <property type="project" value="InterPro"/>
</dbReference>
<dbReference type="OrthoDB" id="9795117at2"/>
<sequence>MANLHIVRSSGFTHNKLRQCLQTLMAADQIILIDDGVYNASHPDMMPLLNTHKVYALQDHIQARGLTPVPSGIELCQYDDFVALTIGSDKVITWQ</sequence>
<dbReference type="PANTHER" id="PTHR37526">
    <property type="entry name" value="PROTEIN TUSB"/>
    <property type="match status" value="1"/>
</dbReference>
<protein>
    <submittedName>
        <fullName evidence="1">Sulfurtransferase complex subunit TusB</fullName>
    </submittedName>
</protein>
<dbReference type="AlphaFoldDB" id="A0A5R9INQ3"/>
<dbReference type="EMBL" id="VCBC01000005">
    <property type="protein sequence ID" value="TLU66209.1"/>
    <property type="molecule type" value="Genomic_DNA"/>
</dbReference>
<name>A0A5R9INQ3_9GAMM</name>
<dbReference type="Proteomes" id="UP000307790">
    <property type="component" value="Unassembled WGS sequence"/>
</dbReference>
<keyword evidence="1" id="KW-0808">Transferase</keyword>
<proteinExistence type="predicted"/>
<dbReference type="InterPro" id="IPR027396">
    <property type="entry name" value="DsrEFH-like"/>
</dbReference>
<keyword evidence="2" id="KW-1185">Reference proteome</keyword>
<gene>
    <name evidence="1" type="primary">dsrH</name>
    <name evidence="1" type="ORF">FE810_05700</name>
</gene>
<dbReference type="RefSeq" id="WP_138319085.1">
    <property type="nucleotide sequence ID" value="NZ_VCBC01000005.1"/>
</dbReference>
<accession>A0A5R9INQ3</accession>
<dbReference type="NCBIfam" id="TIGR03011">
    <property type="entry name" value="sulf_tusB_dsrH"/>
    <property type="match status" value="1"/>
</dbReference>